<evidence type="ECO:0000313" key="2">
    <source>
        <dbReference type="Proteomes" id="UP000275846"/>
    </source>
</evidence>
<proteinExistence type="predicted"/>
<protein>
    <submittedName>
        <fullName evidence="3">Reverse transcriptase domain-containing protein</fullName>
    </submittedName>
</protein>
<gene>
    <name evidence="1" type="ORF">SSLN_LOCUS13797</name>
</gene>
<dbReference type="AlphaFoldDB" id="A0A183TBE9"/>
<evidence type="ECO:0000313" key="1">
    <source>
        <dbReference type="EMBL" id="VDM00183.1"/>
    </source>
</evidence>
<dbReference type="OrthoDB" id="425014at2759"/>
<accession>A0A183TBE9</accession>
<sequence>MFSALLMDAYRDEQPGVRIANRNDGHLLNSRRMQASTRVSTGTVHDLLFADDCVLNTVTEEDMQRSMNFFTAGYAKFGLTICTAKTVVTHQPPPSAAYNAPQIAVRDGQLPDVGVGALADGSAYPPSRAAARSGPHNEHTRIPLLKGYGAAIAVGLPVHWSATRHTQHIHWADGGVCCKRQIGSLPSHGF</sequence>
<organism evidence="3">
    <name type="scientific">Schistocephalus solidus</name>
    <name type="common">Tapeworm</name>
    <dbReference type="NCBI Taxonomy" id="70667"/>
    <lineage>
        <taxon>Eukaryota</taxon>
        <taxon>Metazoa</taxon>
        <taxon>Spiralia</taxon>
        <taxon>Lophotrochozoa</taxon>
        <taxon>Platyhelminthes</taxon>
        <taxon>Cestoda</taxon>
        <taxon>Eucestoda</taxon>
        <taxon>Diphyllobothriidea</taxon>
        <taxon>Diphyllobothriidae</taxon>
        <taxon>Schistocephalus</taxon>
    </lineage>
</organism>
<reference evidence="3" key="1">
    <citation type="submission" date="2016-06" db="UniProtKB">
        <authorList>
            <consortium name="WormBaseParasite"/>
        </authorList>
    </citation>
    <scope>IDENTIFICATION</scope>
</reference>
<reference evidence="1 2" key="2">
    <citation type="submission" date="2018-11" db="EMBL/GenBank/DDBJ databases">
        <authorList>
            <consortium name="Pathogen Informatics"/>
        </authorList>
    </citation>
    <scope>NUCLEOTIDE SEQUENCE [LARGE SCALE GENOMIC DNA]</scope>
    <source>
        <strain evidence="1 2">NST_G2</strain>
    </source>
</reference>
<dbReference type="EMBL" id="UYSU01038382">
    <property type="protein sequence ID" value="VDM00183.1"/>
    <property type="molecule type" value="Genomic_DNA"/>
</dbReference>
<name>A0A183TBE9_SCHSO</name>
<dbReference type="WBParaSite" id="SSLN_0001432001-mRNA-1">
    <property type="protein sequence ID" value="SSLN_0001432001-mRNA-1"/>
    <property type="gene ID" value="SSLN_0001432001"/>
</dbReference>
<dbReference type="Proteomes" id="UP000275846">
    <property type="component" value="Unassembled WGS sequence"/>
</dbReference>
<keyword evidence="2" id="KW-1185">Reference proteome</keyword>
<evidence type="ECO:0000313" key="3">
    <source>
        <dbReference type="WBParaSite" id="SSLN_0001432001-mRNA-1"/>
    </source>
</evidence>